<dbReference type="EMBL" id="CYYW01000004">
    <property type="protein sequence ID" value="CUN72994.1"/>
    <property type="molecule type" value="Genomic_DNA"/>
</dbReference>
<dbReference type="RefSeq" id="WP_055223476.1">
    <property type="nucleotide sequence ID" value="NZ_CYYW01000004.1"/>
</dbReference>
<feature type="transmembrane region" description="Helical" evidence="1">
    <location>
        <begin position="31"/>
        <end position="53"/>
    </location>
</feature>
<reference evidence="2 3" key="1">
    <citation type="submission" date="2015-09" db="EMBL/GenBank/DDBJ databases">
        <authorList>
            <consortium name="Pathogen Informatics"/>
        </authorList>
    </citation>
    <scope>NUCLEOTIDE SEQUENCE [LARGE SCALE GENOMIC DNA]</scope>
    <source>
        <strain evidence="2 3">2789STDY5608860</strain>
    </source>
</reference>
<dbReference type="Proteomes" id="UP000095384">
    <property type="component" value="Unassembled WGS sequence"/>
</dbReference>
<gene>
    <name evidence="2" type="ORF">ERS852417_00886</name>
</gene>
<keyword evidence="1" id="KW-0812">Transmembrane</keyword>
<protein>
    <submittedName>
        <fullName evidence="2">Uncharacterized protein</fullName>
    </submittedName>
</protein>
<evidence type="ECO:0000313" key="3">
    <source>
        <dbReference type="Proteomes" id="UP000095384"/>
    </source>
</evidence>
<proteinExistence type="predicted"/>
<organism evidence="2 3">
    <name type="scientific">Agathobacter rectalis</name>
    <dbReference type="NCBI Taxonomy" id="39491"/>
    <lineage>
        <taxon>Bacteria</taxon>
        <taxon>Bacillati</taxon>
        <taxon>Bacillota</taxon>
        <taxon>Clostridia</taxon>
        <taxon>Lachnospirales</taxon>
        <taxon>Lachnospiraceae</taxon>
        <taxon>Agathobacter</taxon>
    </lineage>
</organism>
<keyword evidence="1" id="KW-0472">Membrane</keyword>
<evidence type="ECO:0000313" key="2">
    <source>
        <dbReference type="EMBL" id="CUN72994.1"/>
    </source>
</evidence>
<name>A0A173Z9R1_9FIRM</name>
<sequence>METNEIMNNEEVMDTTEEIVKTASKGGFSKVATIGVAMIAGGLAYKFVVAPAVSKLKEMKARKGFRVVENGNSIEDENTETVDENDSEN</sequence>
<dbReference type="AlphaFoldDB" id="A0A173Z9R1"/>
<evidence type="ECO:0000256" key="1">
    <source>
        <dbReference type="SAM" id="Phobius"/>
    </source>
</evidence>
<keyword evidence="1" id="KW-1133">Transmembrane helix</keyword>
<accession>A0A173Z9R1</accession>